<dbReference type="SUPFAM" id="SSF55781">
    <property type="entry name" value="GAF domain-like"/>
    <property type="match status" value="1"/>
</dbReference>
<dbReference type="AlphaFoldDB" id="A0A1H2DNL3"/>
<dbReference type="Proteomes" id="UP000199608">
    <property type="component" value="Unassembled WGS sequence"/>
</dbReference>
<evidence type="ECO:0000313" key="8">
    <source>
        <dbReference type="EMBL" id="SDT84321.1"/>
    </source>
</evidence>
<dbReference type="PROSITE" id="PS00688">
    <property type="entry name" value="SIGMA54_INTERACT_3"/>
    <property type="match status" value="1"/>
</dbReference>
<evidence type="ECO:0000259" key="7">
    <source>
        <dbReference type="PROSITE" id="PS50045"/>
    </source>
</evidence>
<dbReference type="InterPro" id="IPR027417">
    <property type="entry name" value="P-loop_NTPase"/>
</dbReference>
<dbReference type="SUPFAM" id="SSF52540">
    <property type="entry name" value="P-loop containing nucleoside triphosphate hydrolases"/>
    <property type="match status" value="1"/>
</dbReference>
<evidence type="ECO:0000256" key="3">
    <source>
        <dbReference type="ARBA" id="ARBA00023015"/>
    </source>
</evidence>
<dbReference type="InterPro" id="IPR029016">
    <property type="entry name" value="GAF-like_dom_sf"/>
</dbReference>
<dbReference type="InterPro" id="IPR058031">
    <property type="entry name" value="AAA_lid_NorR"/>
</dbReference>
<protein>
    <submittedName>
        <fullName evidence="8">Transcriptional regulator containing GAF, AAA-type ATPase, and DNA-binding Fis domains</fullName>
    </submittedName>
</protein>
<dbReference type="Pfam" id="PF00158">
    <property type="entry name" value="Sigma54_activat"/>
    <property type="match status" value="1"/>
</dbReference>
<dbReference type="InterPro" id="IPR025943">
    <property type="entry name" value="Sigma_54_int_dom_ATP-bd_2"/>
</dbReference>
<evidence type="ECO:0000256" key="6">
    <source>
        <dbReference type="ARBA" id="ARBA00023163"/>
    </source>
</evidence>
<evidence type="ECO:0000313" key="9">
    <source>
        <dbReference type="Proteomes" id="UP000199608"/>
    </source>
</evidence>
<feature type="domain" description="Sigma-54 factor interaction" evidence="7">
    <location>
        <begin position="227"/>
        <end position="456"/>
    </location>
</feature>
<dbReference type="GO" id="GO:0003677">
    <property type="term" value="F:DNA binding"/>
    <property type="evidence" value="ECO:0007669"/>
    <property type="project" value="UniProtKB-KW"/>
</dbReference>
<dbReference type="Gene3D" id="1.10.10.60">
    <property type="entry name" value="Homeodomain-like"/>
    <property type="match status" value="1"/>
</dbReference>
<evidence type="ECO:0000256" key="5">
    <source>
        <dbReference type="ARBA" id="ARBA00023159"/>
    </source>
</evidence>
<dbReference type="Pfam" id="PF25601">
    <property type="entry name" value="AAA_lid_14"/>
    <property type="match status" value="1"/>
</dbReference>
<sequence>MVDYAPMEISQNYEPEFDSLQDLMLHMGRKCSAEEIPHLVAKTFAARPHVGLVRIWTVQPGKDCNACHRKHLCRETSCLHMVASVTKHKENTAWNCTTGADSRIPIGFSEIGSVALTGVGIRIHNFDENQKKLFQDIQDTTPEIVGVGIQPLALKNDILGIIAVYALIDLKRVRRGDRWLGNVAGFVAFALSNARAFEEIESLRAQLELENEYLRNEIHHIQSPGGIIGKSPPVISMLDQIAQVAPTEASVLILGESGTGKELVAREIHKRSLRGKKPMISVNCASIPGELYESEFFGHKKGAFTGAISDRGGRFQAADGGTLFLDEVGEIPLLIQGKLLRVLQEGMYERIGEEKTRKVDVRIIAATNRNIEQEIAAGNFRQDLYYRLNVFPIEVVPLRKRKKDIPILARHFLKSVSKKMNHAVPQLTDSNIRELMDYEWPGNVRELQNIIERAVITSRSGRFFFHLPVASTQVESSKELSKEPAENPWDTTKETVIFTEQQIRAKTRKNMIAALKKCKGTIYGDHGAAMLLGISPTTLSSRISRLKITKQEIFNEKKISADIDPE</sequence>
<dbReference type="SMART" id="SM00382">
    <property type="entry name" value="AAA"/>
    <property type="match status" value="1"/>
</dbReference>
<accession>A0A1H2DNL3</accession>
<dbReference type="PANTHER" id="PTHR32071">
    <property type="entry name" value="TRANSCRIPTIONAL REGULATORY PROTEIN"/>
    <property type="match status" value="1"/>
</dbReference>
<dbReference type="PROSITE" id="PS00675">
    <property type="entry name" value="SIGMA54_INTERACT_1"/>
    <property type="match status" value="1"/>
</dbReference>
<dbReference type="PANTHER" id="PTHR32071:SF117">
    <property type="entry name" value="PTS-DEPENDENT DIHYDROXYACETONE KINASE OPERON REGULATORY PROTEIN-RELATED"/>
    <property type="match status" value="1"/>
</dbReference>
<proteinExistence type="predicted"/>
<reference evidence="9" key="1">
    <citation type="submission" date="2016-10" db="EMBL/GenBank/DDBJ databases">
        <authorList>
            <person name="Varghese N."/>
            <person name="Submissions S."/>
        </authorList>
    </citation>
    <scope>NUCLEOTIDE SEQUENCE [LARGE SCALE GENOMIC DNA]</scope>
    <source>
        <strain evidence="9">DSM 3384</strain>
    </source>
</reference>
<dbReference type="InterPro" id="IPR002078">
    <property type="entry name" value="Sigma_54_int"/>
</dbReference>
<dbReference type="Gene3D" id="1.10.8.60">
    <property type="match status" value="1"/>
</dbReference>
<dbReference type="EMBL" id="FNLL01000001">
    <property type="protein sequence ID" value="SDT84321.1"/>
    <property type="molecule type" value="Genomic_DNA"/>
</dbReference>
<dbReference type="GO" id="GO:0005524">
    <property type="term" value="F:ATP binding"/>
    <property type="evidence" value="ECO:0007669"/>
    <property type="project" value="UniProtKB-KW"/>
</dbReference>
<keyword evidence="5" id="KW-0010">Activator</keyword>
<keyword evidence="3" id="KW-0805">Transcription regulation</keyword>
<dbReference type="InterPro" id="IPR025944">
    <property type="entry name" value="Sigma_54_int_dom_CS"/>
</dbReference>
<keyword evidence="4 8" id="KW-0238">DNA-binding</keyword>
<dbReference type="Gene3D" id="3.30.450.40">
    <property type="match status" value="1"/>
</dbReference>
<evidence type="ECO:0000256" key="4">
    <source>
        <dbReference type="ARBA" id="ARBA00023125"/>
    </source>
</evidence>
<name>A0A1H2DNL3_9BACT</name>
<dbReference type="GO" id="GO:0006355">
    <property type="term" value="P:regulation of DNA-templated transcription"/>
    <property type="evidence" value="ECO:0007669"/>
    <property type="project" value="InterPro"/>
</dbReference>
<dbReference type="FunFam" id="3.40.50.300:FF:000006">
    <property type="entry name" value="DNA-binding transcriptional regulator NtrC"/>
    <property type="match status" value="1"/>
</dbReference>
<keyword evidence="2" id="KW-0067">ATP-binding</keyword>
<organism evidence="8 9">
    <name type="scientific">Desulfobacula phenolica</name>
    <dbReference type="NCBI Taxonomy" id="90732"/>
    <lineage>
        <taxon>Bacteria</taxon>
        <taxon>Pseudomonadati</taxon>
        <taxon>Thermodesulfobacteriota</taxon>
        <taxon>Desulfobacteria</taxon>
        <taxon>Desulfobacterales</taxon>
        <taxon>Desulfobacteraceae</taxon>
        <taxon>Desulfobacula</taxon>
    </lineage>
</organism>
<gene>
    <name evidence="8" type="ORF">SAMN04487931_101202</name>
</gene>
<evidence type="ECO:0000256" key="1">
    <source>
        <dbReference type="ARBA" id="ARBA00022741"/>
    </source>
</evidence>
<dbReference type="CDD" id="cd00009">
    <property type="entry name" value="AAA"/>
    <property type="match status" value="1"/>
</dbReference>
<keyword evidence="9" id="KW-1185">Reference proteome</keyword>
<keyword evidence="6" id="KW-0804">Transcription</keyword>
<dbReference type="PROSITE" id="PS50045">
    <property type="entry name" value="SIGMA54_INTERACT_4"/>
    <property type="match status" value="1"/>
</dbReference>
<dbReference type="InterPro" id="IPR025662">
    <property type="entry name" value="Sigma_54_int_dom_ATP-bd_1"/>
</dbReference>
<keyword evidence="1" id="KW-0547">Nucleotide-binding</keyword>
<evidence type="ECO:0000256" key="2">
    <source>
        <dbReference type="ARBA" id="ARBA00022840"/>
    </source>
</evidence>
<dbReference type="InterPro" id="IPR003593">
    <property type="entry name" value="AAA+_ATPase"/>
</dbReference>
<dbReference type="PROSITE" id="PS00676">
    <property type="entry name" value="SIGMA54_INTERACT_2"/>
    <property type="match status" value="1"/>
</dbReference>
<dbReference type="Gene3D" id="3.40.50.300">
    <property type="entry name" value="P-loop containing nucleotide triphosphate hydrolases"/>
    <property type="match status" value="1"/>
</dbReference>